<dbReference type="Proteomes" id="UP000626092">
    <property type="component" value="Unassembled WGS sequence"/>
</dbReference>
<reference evidence="1" key="1">
    <citation type="submission" date="2019-11" db="EMBL/GenBank/DDBJ databases">
        <authorList>
            <person name="Liu Y."/>
            <person name="Hou J."/>
            <person name="Li T.-Q."/>
            <person name="Guan C.-H."/>
            <person name="Wu X."/>
            <person name="Wu H.-Z."/>
            <person name="Ling F."/>
            <person name="Zhang R."/>
            <person name="Shi X.-G."/>
            <person name="Ren J.-P."/>
            <person name="Chen E.-F."/>
            <person name="Sun J.-M."/>
        </authorList>
    </citation>
    <scope>NUCLEOTIDE SEQUENCE</scope>
    <source>
        <strain evidence="1">Adult_tree_wgs_1</strain>
        <tissue evidence="1">Leaves</tissue>
    </source>
</reference>
<dbReference type="AlphaFoldDB" id="A0A834LES5"/>
<sequence>MEGRKSEAVFDAVNLNPQLFINEAVNCVRDMVDDAFDYYHQVLLTSGKWCTRHWISQWHGGRTIVYGNVLLSQKDSHCPK</sequence>
<dbReference type="OrthoDB" id="1884855at2759"/>
<keyword evidence="2" id="KW-1185">Reference proteome</keyword>
<organism evidence="1 2">
    <name type="scientific">Rhododendron simsii</name>
    <name type="common">Sims's rhododendron</name>
    <dbReference type="NCBI Taxonomy" id="118357"/>
    <lineage>
        <taxon>Eukaryota</taxon>
        <taxon>Viridiplantae</taxon>
        <taxon>Streptophyta</taxon>
        <taxon>Embryophyta</taxon>
        <taxon>Tracheophyta</taxon>
        <taxon>Spermatophyta</taxon>
        <taxon>Magnoliopsida</taxon>
        <taxon>eudicotyledons</taxon>
        <taxon>Gunneridae</taxon>
        <taxon>Pentapetalae</taxon>
        <taxon>asterids</taxon>
        <taxon>Ericales</taxon>
        <taxon>Ericaceae</taxon>
        <taxon>Ericoideae</taxon>
        <taxon>Rhodoreae</taxon>
        <taxon>Rhododendron</taxon>
    </lineage>
</organism>
<evidence type="ECO:0000313" key="2">
    <source>
        <dbReference type="Proteomes" id="UP000626092"/>
    </source>
</evidence>
<dbReference type="EMBL" id="WJXA01000008">
    <property type="protein sequence ID" value="KAF7136341.1"/>
    <property type="molecule type" value="Genomic_DNA"/>
</dbReference>
<comment type="caution">
    <text evidence="1">The sequence shown here is derived from an EMBL/GenBank/DDBJ whole genome shotgun (WGS) entry which is preliminary data.</text>
</comment>
<evidence type="ECO:0000313" key="1">
    <source>
        <dbReference type="EMBL" id="KAF7136341.1"/>
    </source>
</evidence>
<proteinExistence type="predicted"/>
<accession>A0A834LES5</accession>
<name>A0A834LES5_RHOSS</name>
<gene>
    <name evidence="1" type="ORF">RHSIM_Rhsim08G0139600</name>
</gene>
<protein>
    <submittedName>
        <fullName evidence="1">Uncharacterized protein</fullName>
    </submittedName>
</protein>